<organism evidence="1 2">
    <name type="scientific">Schumannella soli</name>
    <dbReference type="NCBI Taxonomy" id="2590779"/>
    <lineage>
        <taxon>Bacteria</taxon>
        <taxon>Bacillati</taxon>
        <taxon>Actinomycetota</taxon>
        <taxon>Actinomycetes</taxon>
        <taxon>Micrococcales</taxon>
        <taxon>Microbacteriaceae</taxon>
        <taxon>Schumannella</taxon>
    </lineage>
</organism>
<evidence type="ECO:0000313" key="1">
    <source>
        <dbReference type="EMBL" id="TPW76571.1"/>
    </source>
</evidence>
<dbReference type="Gene3D" id="3.30.565.10">
    <property type="entry name" value="Histidine kinase-like ATPase, C-terminal domain"/>
    <property type="match status" value="1"/>
</dbReference>
<sequence>MQDEIVEPGVDLLESMRSVGYSLDAALADLIDNSITADAKTIDIDADVVDGSFVAILDDGTGMSPTRAREALRLAGSVDSRSTADLGRFGLGLKTASLSQARCLTVVTKSDGVTTALRWDIDHVRESRQWSLLVLSEPEIQGLPLVSALQSQQSGTLVVWEYLDLLIGDAADRGAFLRERVLDAAGALALVFHRFLAGPGRIVIRVNGAKLSPIDPFVTSNTRTQISPTDELTIAGEKVSVTAYTLPHPSGMTPAERARTDLSTGMREAQGFYIYRNQRLISRGNWFGLASRSELTKQTRIQVDLPNTVDSLWQLDIKKSRAEPPASFKAHLKRIIDPLLDKGRRVHTYRGRKTSEAEIVRGWNKLDVRGNVQYVVNEDHPLLVLLKSRIGEEERDLLESVIGLLSDTYPTHDLYAEMAASKVAGVALPDIDGARVKLQLLQDAGMLGTSAEEATARLVEIEPFNAVPDLLELIRAVMMESPDATES</sequence>
<evidence type="ECO:0000313" key="2">
    <source>
        <dbReference type="Proteomes" id="UP000316252"/>
    </source>
</evidence>
<dbReference type="Proteomes" id="UP000316252">
    <property type="component" value="Unassembled WGS sequence"/>
</dbReference>
<dbReference type="SUPFAM" id="SSF55874">
    <property type="entry name" value="ATPase domain of HSP90 chaperone/DNA topoisomerase II/histidine kinase"/>
    <property type="match status" value="1"/>
</dbReference>
<reference evidence="1 2" key="1">
    <citation type="submission" date="2019-06" db="EMBL/GenBank/DDBJ databases">
        <authorList>
            <person name="Li F."/>
        </authorList>
    </citation>
    <scope>NUCLEOTIDE SEQUENCE [LARGE SCALE GENOMIC DNA]</scope>
    <source>
        <strain evidence="1 2">10F1D-1</strain>
    </source>
</reference>
<proteinExistence type="predicted"/>
<name>A0A506XV31_9MICO</name>
<dbReference type="AlphaFoldDB" id="A0A506XV31"/>
<dbReference type="InterPro" id="IPR036890">
    <property type="entry name" value="HATPase_C_sf"/>
</dbReference>
<dbReference type="GO" id="GO:0005524">
    <property type="term" value="F:ATP binding"/>
    <property type="evidence" value="ECO:0007669"/>
    <property type="project" value="UniProtKB-KW"/>
</dbReference>
<dbReference type="OrthoDB" id="3757919at2"/>
<keyword evidence="1" id="KW-0067">ATP-binding</keyword>
<protein>
    <submittedName>
        <fullName evidence="1">ATP-binding protein</fullName>
    </submittedName>
</protein>
<dbReference type="Pfam" id="PF13589">
    <property type="entry name" value="HATPase_c_3"/>
    <property type="match status" value="1"/>
</dbReference>
<dbReference type="EMBL" id="VHQG01000002">
    <property type="protein sequence ID" value="TPW76571.1"/>
    <property type="molecule type" value="Genomic_DNA"/>
</dbReference>
<accession>A0A506XV31</accession>
<keyword evidence="1" id="KW-0547">Nucleotide-binding</keyword>
<comment type="caution">
    <text evidence="1">The sequence shown here is derived from an EMBL/GenBank/DDBJ whole genome shotgun (WGS) entry which is preliminary data.</text>
</comment>
<keyword evidence="2" id="KW-1185">Reference proteome</keyword>
<gene>
    <name evidence="1" type="ORF">FJ657_07615</name>
</gene>